<organism evidence="4 5">
    <name type="scientific">Flavobacterium panici</name>
    <dbReference type="NCBI Taxonomy" id="2654843"/>
    <lineage>
        <taxon>Bacteria</taxon>
        <taxon>Pseudomonadati</taxon>
        <taxon>Bacteroidota</taxon>
        <taxon>Flavobacteriia</taxon>
        <taxon>Flavobacteriales</taxon>
        <taxon>Flavobacteriaceae</taxon>
        <taxon>Flavobacterium</taxon>
    </lineage>
</organism>
<gene>
    <name evidence="4" type="ORF">FLAPXU55_00133</name>
</gene>
<dbReference type="InterPro" id="IPR007110">
    <property type="entry name" value="Ig-like_dom"/>
</dbReference>
<feature type="signal peptide" evidence="2">
    <location>
        <begin position="1"/>
        <end position="20"/>
    </location>
</feature>
<dbReference type="Pfam" id="PF21722">
    <property type="entry name" value="Gly_rich_2"/>
    <property type="match status" value="1"/>
</dbReference>
<dbReference type="RefSeq" id="WP_180856024.1">
    <property type="nucleotide sequence ID" value="NZ_CAIJDE010000017.1"/>
</dbReference>
<dbReference type="InterPro" id="IPR057586">
    <property type="entry name" value="Ig_NUP210_16th"/>
</dbReference>
<feature type="region of interest" description="Disordered" evidence="1">
    <location>
        <begin position="161"/>
        <end position="198"/>
    </location>
</feature>
<comment type="caution">
    <text evidence="4">The sequence shown here is derived from an EMBL/GenBank/DDBJ whole genome shotgun (WGS) entry which is preliminary data.</text>
</comment>
<name>A0A9N8IYA5_9FLAO</name>
<dbReference type="NCBIfam" id="NF033708">
    <property type="entry name" value="T9SS_Cterm_ChiA"/>
    <property type="match status" value="1"/>
</dbReference>
<keyword evidence="2" id="KW-0732">Signal</keyword>
<evidence type="ECO:0000256" key="1">
    <source>
        <dbReference type="SAM" id="MobiDB-lite"/>
    </source>
</evidence>
<dbReference type="Gene3D" id="2.60.40.10">
    <property type="entry name" value="Immunoglobulins"/>
    <property type="match status" value="3"/>
</dbReference>
<sequence length="1858" mass="186720">MKKTLLFSFLFFVISFVSFGQTVTKTYVTATTPKTFTVPAGVTTVVVECWGGGGAGGGSTNAVGATARTGGGGGGGAYAKSNLTVAPTNVLDATVGAAGTAASGASGGNGGFSTVSINGTSASGLIYAAGGSGGTGNTNGGNPILGGTGGTTGNVGGVQVIAGGNGGNGESNNGADSGVGGTGSGPTGGTGGAIVGGSGNTAAGNPGSLYGGGGSGGRTSQIAGNRAGGAGAAGKVVISYDCPTSAGTLSGNQYICTYGSTSTTFASTVPGGTWTISPSGIASINSSTGAITATANGTATVTYTIPSTTDCPTARTATRTIYVTNGPGGAPSNLAGSQTQCQSSTTSYTISAVQGSYAYNWFYSGTGATITPAADGLSASVTFSASATSGNIQVTSTNACGTSGPSSLFVTIAQTSNGGTLPSASGCPNTYIAYLNLTGYIGSVIRWESSTDNFVSNTTTINNTNNGIDVQNLTQTTYYRAVVRNSPCTNISYSTVSTITIGSTSYTVGSASSSPNVCINTAITNITHSTTGATGISNNGVSGANGLPAGVSASFASNTITISGTPTAAGTFNYNIPLTGGCGNATNTTGTIIVRTNTVTAASSSPNVCINTAITNVTHTTTGATGIANNGVAGANGLPAGVSASWASNTITISGTPTASGIFSYSIPLNGGCGTVNATGTITVNANKAVGAASASPNVCINTAITAFTHTTTGGVTGIANNGVAGANGLPAGVSASWASNTITISGTPTASGTFSYSIPVNGCGSTAVNATGTITVRINTVTAASSSPTTCINTSITNITHTTTGATGIANNGVAGANGLPAGVSASWATNTITISGTPTASGNFTYSIPLNGGCGTVNATGTITVNANKAIGAASSSPNVCINTAITNVTHTTAGSVTGIANNGVAGANGLPAGVSASWASNTITISGTPTASGTFSYSIPVNGCGATAVNATGTITVNAITAITVQPTAPAAACSGSGTQTISVTAVGSTLTYVWKKDGTAVTNGGGVNGQGTNTLTLTNPTTTNVGNYTVEVNGSCGSTVISNAVAVTVITTDRGRTHGGRHICYGTQPNKLTLANADAPNQGAAYSYPEKVVRWEYSDDNNVTWIPIAGTANLIEYQPTELLYAKRAYRAVAQTSGCPQGFAAIETSFDIDPLPTVTFTSQAGTSTCTGTNVVYTTQGGQANYTWTISGNSGSDYTITGGGIGTGSNTVTLRWLTTGSKTVTVNYRNSNGCSAASPASSTTTVETSYTAPVPGTIVKPTCLVPTGSVTLSGLPNSGTLLFNGPNSTNGTYSISGTGTMTVSGLVPGDYSFAIQSNCGSVYSSVVTIQSANKWNGTTWSSGSDPTLNDILEFDANYSLDKDINGCSCKIASGANVTIKSGRTLTVTNALNVNSGGSLTFDNNASLVQTANVVNTGNITYKRSTTPINRYDYVYWSIPVTATPGMTLHDLSPTTLADKYQSFNPSSGWVISYNGTQVMTPGQGYIVRGPQENVSAAVFQASFTGVPNNGDFTITPVATKWHLIGNPYPSAISANKLITDAGTGALYFWTHSNQPDKDTDGNATYNYDPDDYSVYTLSGSTGTSNGPAASGKIAAGQGFFFKASTGSDVVFTNSMRIPGENSQFFKTAADIERNRVWLNMSTTTGLFKQALIGYIEGATNSWDQNYDAATLNGSAYLDFYSLNDAKKLTIQGRGLPFEDTDLVPLGYKTSVAGEFTIAIDHTDGLLNDQAVYLEDKVTSKVHDLKTGNYKFTTEIGTFTDRFVLRYTNKTLGTGDFENVKDGLLVSVKDKAIKVTSSKENIKEVNIYDITGKLLYSKNKIGTTELSISNLQSANQVLLVKVILENDSATTRKIIFK</sequence>
<feature type="chain" id="PRO_5040355089" description="Ig-like domain-containing protein" evidence="2">
    <location>
        <begin position="21"/>
        <end position="1858"/>
    </location>
</feature>
<dbReference type="Pfam" id="PF25354">
    <property type="entry name" value="Ig_NUP210_16th"/>
    <property type="match status" value="1"/>
</dbReference>
<dbReference type="PROSITE" id="PS50835">
    <property type="entry name" value="IG_LIKE"/>
    <property type="match status" value="1"/>
</dbReference>
<dbReference type="SUPFAM" id="SSF48726">
    <property type="entry name" value="Immunoglobulin"/>
    <property type="match status" value="1"/>
</dbReference>
<reference evidence="4 5" key="1">
    <citation type="submission" date="2020-06" db="EMBL/GenBank/DDBJ databases">
        <authorList>
            <person name="Criscuolo A."/>
        </authorList>
    </citation>
    <scope>NUCLEOTIDE SEQUENCE [LARGE SCALE GENOMIC DNA]</scope>
    <source>
        <strain evidence="4">PXU-55</strain>
    </source>
</reference>
<dbReference type="InterPro" id="IPR036179">
    <property type="entry name" value="Ig-like_dom_sf"/>
</dbReference>
<feature type="compositionally biased region" description="Gly residues" evidence="1">
    <location>
        <begin position="177"/>
        <end position="198"/>
    </location>
</feature>
<keyword evidence="5" id="KW-1185">Reference proteome</keyword>
<dbReference type="Pfam" id="PF19408">
    <property type="entry name" value="PKD_6"/>
    <property type="match status" value="1"/>
</dbReference>
<dbReference type="InterPro" id="IPR045829">
    <property type="entry name" value="PKD_6"/>
</dbReference>
<accession>A0A9N8IYA5</accession>
<protein>
    <recommendedName>
        <fullName evidence="3">Ig-like domain-containing protein</fullName>
    </recommendedName>
</protein>
<dbReference type="EMBL" id="CAIJDE010000017">
    <property type="protein sequence ID" value="CAC9972457.1"/>
    <property type="molecule type" value="Genomic_DNA"/>
</dbReference>
<evidence type="ECO:0000256" key="2">
    <source>
        <dbReference type="SAM" id="SignalP"/>
    </source>
</evidence>
<dbReference type="Proteomes" id="UP000533639">
    <property type="component" value="Unassembled WGS sequence"/>
</dbReference>
<dbReference type="InterPro" id="IPR013783">
    <property type="entry name" value="Ig-like_fold"/>
</dbReference>
<evidence type="ECO:0000259" key="3">
    <source>
        <dbReference type="PROSITE" id="PS50835"/>
    </source>
</evidence>
<feature type="domain" description="Ig-like" evidence="3">
    <location>
        <begin position="977"/>
        <end position="1052"/>
    </location>
</feature>
<evidence type="ECO:0000313" key="4">
    <source>
        <dbReference type="EMBL" id="CAC9972457.1"/>
    </source>
</evidence>
<proteinExistence type="predicted"/>
<evidence type="ECO:0000313" key="5">
    <source>
        <dbReference type="Proteomes" id="UP000533639"/>
    </source>
</evidence>
<dbReference type="InterPro" id="IPR049304">
    <property type="entry name" value="Gly_rich_dom"/>
</dbReference>